<accession>A0ABN3GFA6</accession>
<evidence type="ECO:0008006" key="4">
    <source>
        <dbReference type="Google" id="ProtNLM"/>
    </source>
</evidence>
<evidence type="ECO:0000256" key="1">
    <source>
        <dbReference type="SAM" id="Phobius"/>
    </source>
</evidence>
<feature type="transmembrane region" description="Helical" evidence="1">
    <location>
        <begin position="40"/>
        <end position="61"/>
    </location>
</feature>
<feature type="transmembrane region" description="Helical" evidence="1">
    <location>
        <begin position="73"/>
        <end position="92"/>
    </location>
</feature>
<dbReference type="Pfam" id="PF19545">
    <property type="entry name" value="DUF6069"/>
    <property type="match status" value="1"/>
</dbReference>
<keyword evidence="3" id="KW-1185">Reference proteome</keyword>
<dbReference type="Proteomes" id="UP001501444">
    <property type="component" value="Unassembled WGS sequence"/>
</dbReference>
<feature type="transmembrane region" description="Helical" evidence="1">
    <location>
        <begin position="98"/>
        <end position="117"/>
    </location>
</feature>
<keyword evidence="1" id="KW-0472">Membrane</keyword>
<gene>
    <name evidence="2" type="ORF">GCM10010170_039760</name>
</gene>
<sequence>MTSPLQRAGVVAAAVAAAEAVFLLVHHAASVDLTVPGQGPVGAVAVGVTAALAGLAAWGLLAILERATRRGRTIWVITAAVVLLVSLLGPLGAATAGAVAGLLALHLTVGAVLLAGLPR</sequence>
<reference evidence="2 3" key="1">
    <citation type="journal article" date="2019" name="Int. J. Syst. Evol. Microbiol.">
        <title>The Global Catalogue of Microorganisms (GCM) 10K type strain sequencing project: providing services to taxonomists for standard genome sequencing and annotation.</title>
        <authorList>
            <consortium name="The Broad Institute Genomics Platform"/>
            <consortium name="The Broad Institute Genome Sequencing Center for Infectious Disease"/>
            <person name="Wu L."/>
            <person name="Ma J."/>
        </authorList>
    </citation>
    <scope>NUCLEOTIDE SEQUENCE [LARGE SCALE GENOMIC DNA]</scope>
    <source>
        <strain evidence="2 3">JCM 3272</strain>
    </source>
</reference>
<proteinExistence type="predicted"/>
<organism evidence="2 3">
    <name type="scientific">Dactylosporangium salmoneum</name>
    <dbReference type="NCBI Taxonomy" id="53361"/>
    <lineage>
        <taxon>Bacteria</taxon>
        <taxon>Bacillati</taxon>
        <taxon>Actinomycetota</taxon>
        <taxon>Actinomycetes</taxon>
        <taxon>Micromonosporales</taxon>
        <taxon>Micromonosporaceae</taxon>
        <taxon>Dactylosporangium</taxon>
    </lineage>
</organism>
<dbReference type="RefSeq" id="WP_344613925.1">
    <property type="nucleotide sequence ID" value="NZ_BAAARV010000029.1"/>
</dbReference>
<keyword evidence="1" id="KW-1133">Transmembrane helix</keyword>
<name>A0ABN3GFA6_9ACTN</name>
<dbReference type="InterPro" id="IPR045713">
    <property type="entry name" value="DUF6069"/>
</dbReference>
<evidence type="ECO:0000313" key="2">
    <source>
        <dbReference type="EMBL" id="GAA2350303.1"/>
    </source>
</evidence>
<keyword evidence="1" id="KW-0812">Transmembrane</keyword>
<comment type="caution">
    <text evidence="2">The sequence shown here is derived from an EMBL/GenBank/DDBJ whole genome shotgun (WGS) entry which is preliminary data.</text>
</comment>
<dbReference type="EMBL" id="BAAARV010000029">
    <property type="protein sequence ID" value="GAA2350303.1"/>
    <property type="molecule type" value="Genomic_DNA"/>
</dbReference>
<protein>
    <recommendedName>
        <fullName evidence="4">Histidine kinase</fullName>
    </recommendedName>
</protein>
<evidence type="ECO:0000313" key="3">
    <source>
        <dbReference type="Proteomes" id="UP001501444"/>
    </source>
</evidence>